<dbReference type="EnsemblMetazoa" id="MDOA007006-RA">
    <property type="protein sequence ID" value="MDOA007006-PA"/>
    <property type="gene ID" value="MDOA007006"/>
</dbReference>
<protein>
    <submittedName>
        <fullName evidence="6">Protein takeout</fullName>
    </submittedName>
</protein>
<keyword evidence="5" id="KW-1185">Reference proteome</keyword>
<dbReference type="OrthoDB" id="8175281at2759"/>
<dbReference type="GO" id="GO:0005615">
    <property type="term" value="C:extracellular space"/>
    <property type="evidence" value="ECO:0007669"/>
    <property type="project" value="TreeGrafter"/>
</dbReference>
<organism evidence="4">
    <name type="scientific">Musca domestica</name>
    <name type="common">House fly</name>
    <dbReference type="NCBI Taxonomy" id="7370"/>
    <lineage>
        <taxon>Eukaryota</taxon>
        <taxon>Metazoa</taxon>
        <taxon>Ecdysozoa</taxon>
        <taxon>Arthropoda</taxon>
        <taxon>Hexapoda</taxon>
        <taxon>Insecta</taxon>
        <taxon>Pterygota</taxon>
        <taxon>Neoptera</taxon>
        <taxon>Endopterygota</taxon>
        <taxon>Diptera</taxon>
        <taxon>Brachycera</taxon>
        <taxon>Muscomorpha</taxon>
        <taxon>Muscoidea</taxon>
        <taxon>Muscidae</taxon>
        <taxon>Musca</taxon>
    </lineage>
</organism>
<gene>
    <name evidence="4" type="primary">101890405</name>
    <name evidence="6" type="synonym">LOC101890405</name>
</gene>
<dbReference type="PANTHER" id="PTHR11008:SF25">
    <property type="entry name" value="IP09473P-RELATED"/>
    <property type="match status" value="1"/>
</dbReference>
<dbReference type="InterPro" id="IPR038606">
    <property type="entry name" value="To_sf"/>
</dbReference>
<dbReference type="PANTHER" id="PTHR11008">
    <property type="entry name" value="PROTEIN TAKEOUT-LIKE PROTEIN"/>
    <property type="match status" value="1"/>
</dbReference>
<dbReference type="RefSeq" id="XP_005176457.1">
    <property type="nucleotide sequence ID" value="XM_005176400.3"/>
</dbReference>
<evidence type="ECO:0000313" key="6">
    <source>
        <dbReference type="RefSeq" id="XP_005176457.1"/>
    </source>
</evidence>
<dbReference type="SMART" id="SM00700">
    <property type="entry name" value="JHBP"/>
    <property type="match status" value="1"/>
</dbReference>
<dbReference type="VEuPathDB" id="VectorBase:MDOMA2_013488"/>
<reference evidence="4" key="1">
    <citation type="submission" date="2021-01" db="UniProtKB">
        <authorList>
            <consortium name="EnsemblMetazoa"/>
        </authorList>
    </citation>
    <scope>IDENTIFICATION</scope>
    <source>
        <strain evidence="4">Aabys</strain>
    </source>
</reference>
<dbReference type="AlphaFoldDB" id="A0A1I8MP54"/>
<dbReference type="GO" id="GO:0007623">
    <property type="term" value="P:circadian rhythm"/>
    <property type="evidence" value="ECO:0007669"/>
    <property type="project" value="UniProtKB-ARBA"/>
</dbReference>
<dbReference type="Gene3D" id="3.15.10.30">
    <property type="entry name" value="Haemolymph juvenile hormone binding protein"/>
    <property type="match status" value="1"/>
</dbReference>
<dbReference type="FunFam" id="3.15.10.30:FF:000001">
    <property type="entry name" value="Takeout-like protein 1"/>
    <property type="match status" value="1"/>
</dbReference>
<evidence type="ECO:0000256" key="3">
    <source>
        <dbReference type="ARBA" id="ARBA00060902"/>
    </source>
</evidence>
<evidence type="ECO:0000256" key="1">
    <source>
        <dbReference type="ARBA" id="ARBA00022729"/>
    </source>
</evidence>
<dbReference type="InterPro" id="IPR010562">
    <property type="entry name" value="Haemolymph_juvenile_hormone-bd"/>
</dbReference>
<keyword evidence="2" id="KW-0090">Biological rhythms</keyword>
<evidence type="ECO:0000313" key="4">
    <source>
        <dbReference type="EnsemblMetazoa" id="MDOA007006-PA"/>
    </source>
</evidence>
<name>A0A1I8MP54_MUSDO</name>
<accession>A0A1I8MP54</accession>
<dbReference type="Pfam" id="PF06585">
    <property type="entry name" value="JHBP"/>
    <property type="match status" value="1"/>
</dbReference>
<evidence type="ECO:0000313" key="5">
    <source>
        <dbReference type="Proteomes" id="UP001652621"/>
    </source>
</evidence>
<evidence type="ECO:0000256" key="2">
    <source>
        <dbReference type="ARBA" id="ARBA00023108"/>
    </source>
</evidence>
<dbReference type="eggNOG" id="ENOG502RXKT">
    <property type="taxonomic scope" value="Eukaryota"/>
</dbReference>
<dbReference type="KEGG" id="mde:101890405"/>
<keyword evidence="1" id="KW-0732">Signal</keyword>
<reference evidence="6" key="2">
    <citation type="submission" date="2025-04" db="UniProtKB">
        <authorList>
            <consortium name="RefSeq"/>
        </authorList>
    </citation>
    <scope>IDENTIFICATION</scope>
    <source>
        <strain evidence="6">Aabys</strain>
    </source>
</reference>
<comment type="similarity">
    <text evidence="3">Belongs to the TO family.</text>
</comment>
<dbReference type="Proteomes" id="UP001652621">
    <property type="component" value="Unplaced"/>
</dbReference>
<dbReference type="VEuPathDB" id="VectorBase:MDOA007006"/>
<sequence>MELVILVSRKLWPSMLLLLFLTVGFINGSLAFDYFKEKPSYIKSCKIYEPEFTKCSTQSIQRFLQEVFSGKVTEVTDAVGKLDPLHLDEINFKQDNNDAATLRAHLTNLMISGLSNIQVTESRVSKKDFSWLTKLFCPKFKIEGHYKMDGRVLLLPLRGEGQMLIDIDAMNITMRTKTRLIEKGGFTFYNVTDVKVDLDAMKMNSQFDNLFGGNNEEINRSTNESFNKNWRDFFEALRPLITDTVDKIMFRLLAKLFLMYPASFFVEDIPTPQKLYGKV</sequence>
<dbReference type="GeneID" id="101890405"/>
<proteinExistence type="inferred from homology"/>